<feature type="short sequence motif" description="DGA/G" evidence="2">
    <location>
        <begin position="206"/>
        <end position="208"/>
    </location>
</feature>
<protein>
    <recommendedName>
        <fullName evidence="4">PNPLA domain-containing protein</fullName>
    </recommendedName>
</protein>
<proteinExistence type="predicted"/>
<dbReference type="GO" id="GO:0016042">
    <property type="term" value="P:lipid catabolic process"/>
    <property type="evidence" value="ECO:0007669"/>
    <property type="project" value="UniProtKB-UniRule"/>
</dbReference>
<feature type="region of interest" description="Disordered" evidence="3">
    <location>
        <begin position="58"/>
        <end position="89"/>
    </location>
</feature>
<name>A0A9E6XXF5_9ACTN</name>
<sequence length="310" mass="30763">MAPTFPVPDVLVLAAGGVVGEAWMSGVLAGIQDAGDVDFRRVESFVGTSAGAIIAARLAAGSPPRRPDDGEADAREPGEPAAPPPRSAAGAAGRLALRAAWGVSAPLATAALAAGAPAGALARSLVLARMPTGSGSLAGISQVVARHGARFDGRLRVVAVDRATGRRIVFGAPGAPPATVGEAVAASCSVPWVFEPIRIGGREYVDGGVWSLTNLDVAPARRDTEVLCLSVTQSLPLALHSPMGALRAAGSLATAAESHVLQRRGAHVRTVGPDGASAAVIGGQLMDRGRAGGALAAGYRQGLALGGAAG</sequence>
<reference evidence="5" key="1">
    <citation type="journal article" date="2022" name="Int. J. Syst. Evol. Microbiol.">
        <title>Pseudomonas aegrilactucae sp. nov. and Pseudomonas morbosilactucae sp. nov., pathogens causing bacterial rot of lettuce in Japan.</title>
        <authorList>
            <person name="Sawada H."/>
            <person name="Fujikawa T."/>
            <person name="Satou M."/>
        </authorList>
    </citation>
    <scope>NUCLEOTIDE SEQUENCE</scope>
    <source>
        <strain evidence="5">0166_1</strain>
    </source>
</reference>
<feature type="domain" description="PNPLA" evidence="4">
    <location>
        <begin position="12"/>
        <end position="221"/>
    </location>
</feature>
<evidence type="ECO:0000256" key="1">
    <source>
        <dbReference type="ARBA" id="ARBA00023098"/>
    </source>
</evidence>
<keyword evidence="2" id="KW-0442">Lipid degradation</keyword>
<accession>A0A9E6XXF5</accession>
<feature type="short sequence motif" description="GXSXG" evidence="2">
    <location>
        <begin position="47"/>
        <end position="51"/>
    </location>
</feature>
<comment type="caution">
    <text evidence="2">Lacks conserved residue(s) required for the propagation of feature annotation.</text>
</comment>
<dbReference type="AlphaFoldDB" id="A0A9E6XXF5"/>
<dbReference type="GO" id="GO:0016787">
    <property type="term" value="F:hydrolase activity"/>
    <property type="evidence" value="ECO:0007669"/>
    <property type="project" value="UniProtKB-UniRule"/>
</dbReference>
<evidence type="ECO:0000259" key="4">
    <source>
        <dbReference type="PROSITE" id="PS51635"/>
    </source>
</evidence>
<evidence type="ECO:0000313" key="5">
    <source>
        <dbReference type="EMBL" id="UGS36279.1"/>
    </source>
</evidence>
<keyword evidence="1 2" id="KW-0443">Lipid metabolism</keyword>
<dbReference type="SUPFAM" id="SSF52151">
    <property type="entry name" value="FabD/lysophospholipase-like"/>
    <property type="match status" value="1"/>
</dbReference>
<dbReference type="InterPro" id="IPR002641">
    <property type="entry name" value="PNPLA_dom"/>
</dbReference>
<dbReference type="Proteomes" id="UP001162834">
    <property type="component" value="Chromosome"/>
</dbReference>
<keyword evidence="2" id="KW-0378">Hydrolase</keyword>
<evidence type="ECO:0000256" key="2">
    <source>
        <dbReference type="PROSITE-ProRule" id="PRU01161"/>
    </source>
</evidence>
<feature type="compositionally biased region" description="Basic and acidic residues" evidence="3">
    <location>
        <begin position="65"/>
        <end position="78"/>
    </location>
</feature>
<dbReference type="Gene3D" id="3.40.1090.10">
    <property type="entry name" value="Cytosolic phospholipase A2 catalytic domain"/>
    <property type="match status" value="2"/>
</dbReference>
<evidence type="ECO:0000313" key="6">
    <source>
        <dbReference type="Proteomes" id="UP001162834"/>
    </source>
</evidence>
<feature type="active site" description="Proton acceptor" evidence="2">
    <location>
        <position position="206"/>
    </location>
</feature>
<dbReference type="PROSITE" id="PS51635">
    <property type="entry name" value="PNPLA"/>
    <property type="match status" value="1"/>
</dbReference>
<keyword evidence="6" id="KW-1185">Reference proteome</keyword>
<evidence type="ECO:0000256" key="3">
    <source>
        <dbReference type="SAM" id="MobiDB-lite"/>
    </source>
</evidence>
<dbReference type="InterPro" id="IPR016035">
    <property type="entry name" value="Acyl_Trfase/lysoPLipase"/>
</dbReference>
<feature type="active site" description="Nucleophile" evidence="2">
    <location>
        <position position="49"/>
    </location>
</feature>
<gene>
    <name evidence="5" type="ORF">DSM104329_02680</name>
</gene>
<organism evidence="5 6">
    <name type="scientific">Capillimicrobium parvum</name>
    <dbReference type="NCBI Taxonomy" id="2884022"/>
    <lineage>
        <taxon>Bacteria</taxon>
        <taxon>Bacillati</taxon>
        <taxon>Actinomycetota</taxon>
        <taxon>Thermoleophilia</taxon>
        <taxon>Solirubrobacterales</taxon>
        <taxon>Capillimicrobiaceae</taxon>
        <taxon>Capillimicrobium</taxon>
    </lineage>
</organism>
<dbReference type="EMBL" id="CP087164">
    <property type="protein sequence ID" value="UGS36279.1"/>
    <property type="molecule type" value="Genomic_DNA"/>
</dbReference>
<dbReference type="Pfam" id="PF01734">
    <property type="entry name" value="Patatin"/>
    <property type="match status" value="1"/>
</dbReference>
<dbReference type="RefSeq" id="WP_259315952.1">
    <property type="nucleotide sequence ID" value="NZ_CP087164.1"/>
</dbReference>
<dbReference type="KEGG" id="sbae:DSM104329_02680"/>